<evidence type="ECO:0000256" key="1">
    <source>
        <dbReference type="ARBA" id="ARBA00004496"/>
    </source>
</evidence>
<comment type="subcellular location">
    <subcellularLocation>
        <location evidence="1">Cytoplasm</location>
    </subcellularLocation>
</comment>
<gene>
    <name evidence="12" type="ORF">K437DRAFT_259810</name>
</gene>
<keyword evidence="13" id="KW-1185">Reference proteome</keyword>
<dbReference type="InterPro" id="IPR056169">
    <property type="entry name" value="HB_ELP1"/>
</dbReference>
<dbReference type="InterPro" id="IPR056165">
    <property type="entry name" value="Beta-prop_ELP1_2nd"/>
</dbReference>
<dbReference type="UniPathway" id="UPA00988"/>
<dbReference type="Pfam" id="PF23925">
    <property type="entry name" value="A-sol_ELP1"/>
    <property type="match status" value="1"/>
</dbReference>
<evidence type="ECO:0000313" key="12">
    <source>
        <dbReference type="EMBL" id="KDN37370.1"/>
    </source>
</evidence>
<dbReference type="OMA" id="MYDFTLT"/>
<evidence type="ECO:0000256" key="3">
    <source>
        <dbReference type="ARBA" id="ARBA00006086"/>
    </source>
</evidence>
<protein>
    <submittedName>
        <fullName evidence="12">IKI3-domain-containing protein</fullName>
    </submittedName>
</protein>
<dbReference type="Pfam" id="PF23797">
    <property type="entry name" value="Beta-prop_ELP1_2nd"/>
    <property type="match status" value="1"/>
</dbReference>
<feature type="region of interest" description="Disordered" evidence="6">
    <location>
        <begin position="318"/>
        <end position="345"/>
    </location>
</feature>
<comment type="caution">
    <text evidence="12">The sequence shown here is derived from an EMBL/GenBank/DDBJ whole genome shotgun (WGS) entry which is preliminary data.</text>
</comment>
<dbReference type="OrthoDB" id="40048at2759"/>
<dbReference type="GO" id="GO:0005829">
    <property type="term" value="C:cytosol"/>
    <property type="evidence" value="ECO:0007669"/>
    <property type="project" value="TreeGrafter"/>
</dbReference>
<comment type="pathway">
    <text evidence="2">tRNA modification; 5-methoxycarbonylmethyl-2-thiouridine-tRNA biosynthesis.</text>
</comment>
<evidence type="ECO:0000313" key="13">
    <source>
        <dbReference type="Proteomes" id="UP000027361"/>
    </source>
</evidence>
<evidence type="ECO:0000259" key="9">
    <source>
        <dbReference type="Pfam" id="PF23878"/>
    </source>
</evidence>
<evidence type="ECO:0000259" key="8">
    <source>
        <dbReference type="Pfam" id="PF23797"/>
    </source>
</evidence>
<evidence type="ECO:0000256" key="5">
    <source>
        <dbReference type="ARBA" id="ARBA00022694"/>
    </source>
</evidence>
<dbReference type="GO" id="GO:0033588">
    <property type="term" value="C:elongator holoenzyme complex"/>
    <property type="evidence" value="ECO:0007669"/>
    <property type="project" value="InterPro"/>
</dbReference>
<comment type="similarity">
    <text evidence="3">Belongs to the ELP1/IKA1 family.</text>
</comment>
<dbReference type="HOGENOM" id="CLU_001477_0_0_1"/>
<name>A0A066VFP8_TILAU</name>
<dbReference type="PANTHER" id="PTHR12747:SF0">
    <property type="entry name" value="ELONGATOR COMPLEX PROTEIN 1"/>
    <property type="match status" value="1"/>
</dbReference>
<feature type="domain" description="ELP1 alpha-solenoid" evidence="10">
    <location>
        <begin position="990"/>
        <end position="1190"/>
    </location>
</feature>
<feature type="compositionally biased region" description="Low complexity" evidence="6">
    <location>
        <begin position="318"/>
        <end position="327"/>
    </location>
</feature>
<dbReference type="InterPro" id="IPR056167">
    <property type="entry name" value="A-sol_ELP1"/>
</dbReference>
<dbReference type="InParanoid" id="A0A066VFP8"/>
<feature type="domain" description="ELP1 first N-terminal beta-propeller" evidence="7">
    <location>
        <begin position="142"/>
        <end position="581"/>
    </location>
</feature>
<dbReference type="InterPro" id="IPR056164">
    <property type="entry name" value="Beta-prop_ELP1_1st"/>
</dbReference>
<keyword evidence="4" id="KW-0963">Cytoplasm</keyword>
<evidence type="ECO:0000256" key="2">
    <source>
        <dbReference type="ARBA" id="ARBA00005043"/>
    </source>
</evidence>
<evidence type="ECO:0000259" key="10">
    <source>
        <dbReference type="Pfam" id="PF23925"/>
    </source>
</evidence>
<evidence type="ECO:0000259" key="7">
    <source>
        <dbReference type="Pfam" id="PF04762"/>
    </source>
</evidence>
<keyword evidence="5" id="KW-0819">tRNA processing</keyword>
<reference evidence="12 13" key="1">
    <citation type="submission" date="2014-05" db="EMBL/GenBank/DDBJ databases">
        <title>Draft genome sequence of a rare smut relative, Tilletiaria anomala UBC 951.</title>
        <authorList>
            <consortium name="DOE Joint Genome Institute"/>
            <person name="Toome M."/>
            <person name="Kuo A."/>
            <person name="Henrissat B."/>
            <person name="Lipzen A."/>
            <person name="Tritt A."/>
            <person name="Yoshinaga Y."/>
            <person name="Zane M."/>
            <person name="Barry K."/>
            <person name="Grigoriev I.V."/>
            <person name="Spatafora J.W."/>
            <person name="Aimea M.C."/>
        </authorList>
    </citation>
    <scope>NUCLEOTIDE SEQUENCE [LARGE SCALE GENOMIC DNA]</scope>
    <source>
        <strain evidence="12 13">UBC 951</strain>
    </source>
</reference>
<dbReference type="GO" id="GO:0000049">
    <property type="term" value="F:tRNA binding"/>
    <property type="evidence" value="ECO:0007669"/>
    <property type="project" value="TreeGrafter"/>
</dbReference>
<dbReference type="Proteomes" id="UP000027361">
    <property type="component" value="Unassembled WGS sequence"/>
</dbReference>
<dbReference type="Pfam" id="PF23878">
    <property type="entry name" value="TPR_ELP1"/>
    <property type="match status" value="1"/>
</dbReference>
<evidence type="ECO:0000259" key="11">
    <source>
        <dbReference type="Pfam" id="PF23936"/>
    </source>
</evidence>
<dbReference type="PANTHER" id="PTHR12747">
    <property type="entry name" value="ELONGATOR COMPLEX PROTEIN 1"/>
    <property type="match status" value="1"/>
</dbReference>
<sequence>MRNLSIIGRETLAAGNSPGQSSASALPATHADCEIQAITVSSTTDEVYVAGVDRSYNGKRTDSVKIHVWHQLPADCYASSSMSGSSSRTPAPSFAPCSVVLCANPCPFNRDERSEKTSLLPTRSSYLYPLGDEDGAGTVQGTEIEIISLQYLNDGGTMSDHGPALCLITAGGDILLGPLPSREEAALERASAGDAQAEPSRSSFATFAPKLRLEVVGSIEQGIYAAQWSPDEDFLVVVTAPTLEPTEANGQGVRDGEGNSWEGEKVLIMTKEFEVLSEKALATDEFGEDKPVDVGWGSKATQFHGSEGKEAAAAAAEAESASLSGTGVTKRPTRGPHTLDDDGRPRISWKGDASFFAISSLDLSPPAADQRNGNGWERDLTAWNRVLRVFTRSGALSSTSDAGVRGISQALAYKPLGNLIATTQRFGRCKLKTAQDREVQWSHGREGRHDVVFFERNGLRHGEFTLREEGSAQPKGLTFPVGDAQEQVQAEVRGVQTWKRQHFVRDLTWNVDGSALAVVLEREDAKEGTGSLPDAPQGTRRTVVQIWTMGNYHYYLKQEVALSSDPPLSGMPSAVVRWHPEDAMQLYLAEKQSVTHLTLTHETCTTISLATGGDMHQGNKRGPMLDAACVAVADGTATLLTPFRLQNIPPPMCTTTLVASAAGPVSRTPIHYAWASVSPSQSSATATAGATETGGRSLQHSTDVLAMLYEDTSVELVLFDWGILGRRAPVGGRPVPKPLRLGAIRFNAANAEEERSRPIQVALLAQYSSEQKNDVEVSVASVSLLKDSNQALVRIYTWRRGVRSGTASVATSEHTICSGTAVSRTRLITAPSSSHSAASFIFVHERRDDRRLVIQQVPAFKGAQAMALQNSLPTFCSDMIALPLSSSPTILGLAPNGRLYANQTLLAQGVNSYTVAGSFLVWTNNSHEARFLPLSALVPSTNTSTDLDIGEVHTLHRSVERGSRIVTAVPSEMALVLQMPRGNLETINPRPLVLEVVRRDLNKKRYRSALRVCRTHRLDLNILHDHCPQEFMANLQPFIRQVADVDHFNLFLTSLKDEDVTSTLYKAYSSTSKPDSDSQVSVEGKTNRICEALRIELECVDSSKYLQSILTSYARQTPPDYEGALSLLLELKDKDAEAAAEAVKYIVFLADAEKLYDVALGMYDFTLALMLAQHATRKDPREYLPFLRELRGVEPVQLQRFQIDDHLGRHQKAFRWLSQAGEAHHQHSFEYMQKHELFEEGFVAFGKDPPRMRKAYELYGDWMMGRSKPADAAVAFVLASEPRKATDAYQNAGLWQDALATAVSHRFTALEVAELARTIIADLETSNQFADAAQVSLGHLRDVESAVMFFCKANDIAQAKRICALYGRLDLVETTIKPQTLEAHTTLLETITEMQEQLTKQFARLCELLSKAEESSDGLLLEEDNRGLDNIEVMSDTSTQITHFTRYTQALTSTTTASSSHRSRNTQWKAAKDKRKKEQKKKESGRKGSVYEENYLYESLQRLLKDRLKETQEDVERLALSIVALSPAHRNAAIELQQALLRFEATAEKGVEMVHAQGLERERLVFVRLEQQGNEAARAAAGAGRSNGSAGGVDPNMALMKSFMELAALALEGKVRGRPRLVISEAKWRSSLLGALDPRAK</sequence>
<dbReference type="EMBL" id="JMSN01000140">
    <property type="protein sequence ID" value="KDN37370.1"/>
    <property type="molecule type" value="Genomic_DNA"/>
</dbReference>
<organism evidence="12 13">
    <name type="scientific">Tilletiaria anomala (strain ATCC 24038 / CBS 436.72 / UBC 951)</name>
    <dbReference type="NCBI Taxonomy" id="1037660"/>
    <lineage>
        <taxon>Eukaryota</taxon>
        <taxon>Fungi</taxon>
        <taxon>Dikarya</taxon>
        <taxon>Basidiomycota</taxon>
        <taxon>Ustilaginomycotina</taxon>
        <taxon>Exobasidiomycetes</taxon>
        <taxon>Georgefischeriales</taxon>
        <taxon>Tilletiariaceae</taxon>
        <taxon>Tilletiaria</taxon>
    </lineage>
</organism>
<proteinExistence type="inferred from homology"/>
<dbReference type="InterPro" id="IPR006849">
    <property type="entry name" value="Elp1"/>
</dbReference>
<feature type="domain" description="ELP1 three-helical bundle" evidence="11">
    <location>
        <begin position="1370"/>
        <end position="1550"/>
    </location>
</feature>
<accession>A0A066VFP8</accession>
<dbReference type="RefSeq" id="XP_013240359.1">
    <property type="nucleotide sequence ID" value="XM_013384905.1"/>
</dbReference>
<feature type="region of interest" description="Disordered" evidence="6">
    <location>
        <begin position="1452"/>
        <end position="1487"/>
    </location>
</feature>
<dbReference type="GeneID" id="25265381"/>
<dbReference type="STRING" id="1037660.A0A066VFP8"/>
<dbReference type="Pfam" id="PF23936">
    <property type="entry name" value="HB_ELP1"/>
    <property type="match status" value="1"/>
</dbReference>
<feature type="domain" description="ELP1 N-terminal second beta-propeller" evidence="8">
    <location>
        <begin position="632"/>
        <end position="966"/>
    </location>
</feature>
<feature type="domain" description="ELP1 TPR" evidence="9">
    <location>
        <begin position="1199"/>
        <end position="1361"/>
    </location>
</feature>
<evidence type="ECO:0000256" key="6">
    <source>
        <dbReference type="SAM" id="MobiDB-lite"/>
    </source>
</evidence>
<evidence type="ECO:0000256" key="4">
    <source>
        <dbReference type="ARBA" id="ARBA00022490"/>
    </source>
</evidence>
<dbReference type="Pfam" id="PF04762">
    <property type="entry name" value="Beta-prop_ELP1_1st"/>
    <property type="match status" value="1"/>
</dbReference>
<dbReference type="GO" id="GO:0002926">
    <property type="term" value="P:tRNA wobble base 5-methoxycarbonylmethyl-2-thiouridinylation"/>
    <property type="evidence" value="ECO:0007669"/>
    <property type="project" value="TreeGrafter"/>
</dbReference>
<dbReference type="FunCoup" id="A0A066VFP8">
    <property type="interactions" value="420"/>
</dbReference>
<dbReference type="InterPro" id="IPR056166">
    <property type="entry name" value="TPR_ELP1"/>
</dbReference>